<dbReference type="AlphaFoldDB" id="A0A0C3NJD9"/>
<evidence type="ECO:0000256" key="1">
    <source>
        <dbReference type="SAM" id="MobiDB-lite"/>
    </source>
</evidence>
<reference evidence="3" key="2">
    <citation type="submission" date="2015-01" db="EMBL/GenBank/DDBJ databases">
        <title>Evolutionary Origins and Diversification of the Mycorrhizal Mutualists.</title>
        <authorList>
            <consortium name="DOE Joint Genome Institute"/>
            <consortium name="Mycorrhizal Genomics Consortium"/>
            <person name="Kohler A."/>
            <person name="Kuo A."/>
            <person name="Nagy L.G."/>
            <person name="Floudas D."/>
            <person name="Copeland A."/>
            <person name="Barry K.W."/>
            <person name="Cichocki N."/>
            <person name="Veneault-Fourrey C."/>
            <person name="LaButti K."/>
            <person name="Lindquist E.A."/>
            <person name="Lipzen A."/>
            <person name="Lundell T."/>
            <person name="Morin E."/>
            <person name="Murat C."/>
            <person name="Riley R."/>
            <person name="Ohm R."/>
            <person name="Sun H."/>
            <person name="Tunlid A."/>
            <person name="Henrissat B."/>
            <person name="Grigoriev I.V."/>
            <person name="Hibbett D.S."/>
            <person name="Martin F."/>
        </authorList>
    </citation>
    <scope>NUCLEOTIDE SEQUENCE [LARGE SCALE GENOMIC DNA]</scope>
    <source>
        <strain evidence="3">Marx 270</strain>
    </source>
</reference>
<feature type="region of interest" description="Disordered" evidence="1">
    <location>
        <begin position="136"/>
        <end position="161"/>
    </location>
</feature>
<dbReference type="EMBL" id="KN832060">
    <property type="protein sequence ID" value="KIN95780.1"/>
    <property type="molecule type" value="Genomic_DNA"/>
</dbReference>
<gene>
    <name evidence="2" type="ORF">M404DRAFT_33849</name>
</gene>
<dbReference type="InParanoid" id="A0A0C3NJD9"/>
<organism evidence="2 3">
    <name type="scientific">Pisolithus tinctorius Marx 270</name>
    <dbReference type="NCBI Taxonomy" id="870435"/>
    <lineage>
        <taxon>Eukaryota</taxon>
        <taxon>Fungi</taxon>
        <taxon>Dikarya</taxon>
        <taxon>Basidiomycota</taxon>
        <taxon>Agaricomycotina</taxon>
        <taxon>Agaricomycetes</taxon>
        <taxon>Agaricomycetidae</taxon>
        <taxon>Boletales</taxon>
        <taxon>Sclerodermatineae</taxon>
        <taxon>Pisolithaceae</taxon>
        <taxon>Pisolithus</taxon>
    </lineage>
</organism>
<dbReference type="Proteomes" id="UP000054217">
    <property type="component" value="Unassembled WGS sequence"/>
</dbReference>
<dbReference type="HOGENOM" id="CLU_116845_0_0_1"/>
<proteinExistence type="predicted"/>
<accession>A0A0C3NJD9</accession>
<evidence type="ECO:0000313" key="3">
    <source>
        <dbReference type="Proteomes" id="UP000054217"/>
    </source>
</evidence>
<feature type="compositionally biased region" description="Low complexity" evidence="1">
    <location>
        <begin position="146"/>
        <end position="161"/>
    </location>
</feature>
<name>A0A0C3NJD9_PISTI</name>
<keyword evidence="3" id="KW-1185">Reference proteome</keyword>
<evidence type="ECO:0000313" key="2">
    <source>
        <dbReference type="EMBL" id="KIN95780.1"/>
    </source>
</evidence>
<reference evidence="2 3" key="1">
    <citation type="submission" date="2014-04" db="EMBL/GenBank/DDBJ databases">
        <authorList>
            <consortium name="DOE Joint Genome Institute"/>
            <person name="Kuo A."/>
            <person name="Kohler A."/>
            <person name="Costa M.D."/>
            <person name="Nagy L.G."/>
            <person name="Floudas D."/>
            <person name="Copeland A."/>
            <person name="Barry K.W."/>
            <person name="Cichocki N."/>
            <person name="Veneault-Fourrey C."/>
            <person name="LaButti K."/>
            <person name="Lindquist E.A."/>
            <person name="Lipzen A."/>
            <person name="Lundell T."/>
            <person name="Morin E."/>
            <person name="Murat C."/>
            <person name="Sun H."/>
            <person name="Tunlid A."/>
            <person name="Henrissat B."/>
            <person name="Grigoriev I.V."/>
            <person name="Hibbett D.S."/>
            <person name="Martin F."/>
            <person name="Nordberg H.P."/>
            <person name="Cantor M.N."/>
            <person name="Hua S.X."/>
        </authorList>
    </citation>
    <scope>NUCLEOTIDE SEQUENCE [LARGE SCALE GENOMIC DNA]</scope>
    <source>
        <strain evidence="2 3">Marx 270</strain>
    </source>
</reference>
<sequence length="187" mass="20688">MDHATHVTNHYHYKCWVPPSSPDSPESLGMNNFYLDLFLQLEPTVRDSAVTSRRSLRCTTKCTKLENLCLHFCNLNLSEDSNIFHPVSPVTPDHVQLPTDIPWVLPVITPPDILADQISVVSDHLDLTAPDFPSGFIHSTPRRPKTLPSPLTPVTSSDSSSLTPSLSHLFDASKSIPRLSVPSTTLL</sequence>
<protein>
    <submittedName>
        <fullName evidence="2">Uncharacterized protein</fullName>
    </submittedName>
</protein>